<evidence type="ECO:0000259" key="10">
    <source>
        <dbReference type="Pfam" id="PF21694"/>
    </source>
</evidence>
<accession>A0ABY5TV13</accession>
<dbReference type="Gene3D" id="1.20.272.10">
    <property type="match status" value="1"/>
</dbReference>
<evidence type="ECO:0000259" key="9">
    <source>
        <dbReference type="Pfam" id="PF06144"/>
    </source>
</evidence>
<comment type="catalytic activity">
    <reaction evidence="8">
        <text>DNA(n) + a 2'-deoxyribonucleoside 5'-triphosphate = DNA(n+1) + diphosphate</text>
        <dbReference type="Rhea" id="RHEA:22508"/>
        <dbReference type="Rhea" id="RHEA-COMP:17339"/>
        <dbReference type="Rhea" id="RHEA-COMP:17340"/>
        <dbReference type="ChEBI" id="CHEBI:33019"/>
        <dbReference type="ChEBI" id="CHEBI:61560"/>
        <dbReference type="ChEBI" id="CHEBI:173112"/>
        <dbReference type="EC" id="2.7.7.7"/>
    </reaction>
</comment>
<sequence>MYFFYGNEEFLINKEIKKIINKNKNYKVIYLNDSSEEEIIEKINEKNLFSEKEIIVIKNKDFFLKNSPNFNNHINDFINENNNKDKIVIFYLNVEKTEKKVFSSHLFKLLISLPNRKQFNKISDKEKSEYIKKIVQFKNGKISEIDAIKLSLILPNDLYTISYEIDKLLNYDSEINSENIDNLAYHFNLESDFAIIDSLLKMDYFEMKSTFLKKISQGIGVNNLISQIFSFLNIIFASNLYKDKKMDDKTLSEIINVHPFRLKKAKEFLKKNNIEIINKMISKLSEIDFNIKNGTLKEEEGFEKFLFLIFELNNKF</sequence>
<evidence type="ECO:0000256" key="6">
    <source>
        <dbReference type="ARBA" id="ARBA00022932"/>
    </source>
</evidence>
<dbReference type="Pfam" id="PF06144">
    <property type="entry name" value="DNA_pol3_delta"/>
    <property type="match status" value="1"/>
</dbReference>
<dbReference type="InterPro" id="IPR010372">
    <property type="entry name" value="DNA_pol3_delta_N"/>
</dbReference>
<gene>
    <name evidence="11" type="ORF">NX772_01590</name>
</gene>
<evidence type="ECO:0000256" key="1">
    <source>
        <dbReference type="ARBA" id="ARBA00012417"/>
    </source>
</evidence>
<keyword evidence="6" id="KW-0239">DNA-directed DNA polymerase</keyword>
<dbReference type="Pfam" id="PF21694">
    <property type="entry name" value="DNA_pol3_delta_C"/>
    <property type="match status" value="1"/>
</dbReference>
<dbReference type="PANTHER" id="PTHR34388:SF1">
    <property type="entry name" value="DNA POLYMERASE III SUBUNIT DELTA"/>
    <property type="match status" value="1"/>
</dbReference>
<reference evidence="11" key="1">
    <citation type="submission" date="2022-08" db="EMBL/GenBank/DDBJ databases">
        <title>Complete genome sequence of Mycoplasma molare type strain H 542.</title>
        <authorList>
            <person name="Spergser J."/>
        </authorList>
    </citation>
    <scope>NUCLEOTIDE SEQUENCE</scope>
    <source>
        <strain evidence="11">H 542</strain>
    </source>
</reference>
<dbReference type="Proteomes" id="UP001058364">
    <property type="component" value="Chromosome"/>
</dbReference>
<feature type="domain" description="DNA polymerase III delta N-terminal" evidence="9">
    <location>
        <begin position="2"/>
        <end position="110"/>
    </location>
</feature>
<keyword evidence="5" id="KW-0235">DNA replication</keyword>
<evidence type="ECO:0000256" key="7">
    <source>
        <dbReference type="ARBA" id="ARBA00034754"/>
    </source>
</evidence>
<dbReference type="InterPro" id="IPR048466">
    <property type="entry name" value="DNA_pol3_delta-like_C"/>
</dbReference>
<dbReference type="RefSeq" id="WP_027123670.1">
    <property type="nucleotide sequence ID" value="NZ_CP103423.1"/>
</dbReference>
<evidence type="ECO:0000256" key="4">
    <source>
        <dbReference type="ARBA" id="ARBA00022695"/>
    </source>
</evidence>
<evidence type="ECO:0000256" key="3">
    <source>
        <dbReference type="ARBA" id="ARBA00022679"/>
    </source>
</evidence>
<dbReference type="InterPro" id="IPR008921">
    <property type="entry name" value="DNA_pol3_clamp-load_cplx_C"/>
</dbReference>
<evidence type="ECO:0000313" key="11">
    <source>
        <dbReference type="EMBL" id="UWD34505.1"/>
    </source>
</evidence>
<dbReference type="InterPro" id="IPR027417">
    <property type="entry name" value="P-loop_NTPase"/>
</dbReference>
<evidence type="ECO:0000256" key="5">
    <source>
        <dbReference type="ARBA" id="ARBA00022705"/>
    </source>
</evidence>
<dbReference type="SUPFAM" id="SSF48019">
    <property type="entry name" value="post-AAA+ oligomerization domain-like"/>
    <property type="match status" value="1"/>
</dbReference>
<proteinExistence type="inferred from homology"/>
<dbReference type="EMBL" id="CP103423">
    <property type="protein sequence ID" value="UWD34505.1"/>
    <property type="molecule type" value="Genomic_DNA"/>
</dbReference>
<organism evidence="11 12">
    <name type="scientific">Mesomycoplasma molare</name>
    <dbReference type="NCBI Taxonomy" id="171288"/>
    <lineage>
        <taxon>Bacteria</taxon>
        <taxon>Bacillati</taxon>
        <taxon>Mycoplasmatota</taxon>
        <taxon>Mycoplasmoidales</taxon>
        <taxon>Metamycoplasmataceae</taxon>
        <taxon>Mesomycoplasma</taxon>
    </lineage>
</organism>
<dbReference type="SUPFAM" id="SSF52540">
    <property type="entry name" value="P-loop containing nucleoside triphosphate hydrolases"/>
    <property type="match status" value="1"/>
</dbReference>
<keyword evidence="3" id="KW-0808">Transferase</keyword>
<dbReference type="PANTHER" id="PTHR34388">
    <property type="entry name" value="DNA POLYMERASE III SUBUNIT DELTA"/>
    <property type="match status" value="1"/>
</dbReference>
<keyword evidence="4" id="KW-0548">Nucleotidyltransferase</keyword>
<dbReference type="EC" id="2.7.7.7" evidence="1"/>
<dbReference type="InterPro" id="IPR005790">
    <property type="entry name" value="DNA_polIII_delta"/>
</dbReference>
<evidence type="ECO:0000256" key="8">
    <source>
        <dbReference type="ARBA" id="ARBA00049244"/>
    </source>
</evidence>
<dbReference type="Gene3D" id="3.40.50.300">
    <property type="entry name" value="P-loop containing nucleotide triphosphate hydrolases"/>
    <property type="match status" value="1"/>
</dbReference>
<comment type="similarity">
    <text evidence="7">Belongs to the DNA polymerase HolA subunit family.</text>
</comment>
<evidence type="ECO:0000313" key="12">
    <source>
        <dbReference type="Proteomes" id="UP001058364"/>
    </source>
</evidence>
<feature type="domain" description="DNA polymerase III delta subunit-like C-terminal" evidence="10">
    <location>
        <begin position="193"/>
        <end position="307"/>
    </location>
</feature>
<name>A0ABY5TV13_9BACT</name>
<dbReference type="NCBIfam" id="TIGR01128">
    <property type="entry name" value="holA"/>
    <property type="match status" value="1"/>
</dbReference>
<protein>
    <recommendedName>
        <fullName evidence="2">DNA polymerase III subunit delta</fullName>
        <ecNumber evidence="1">2.7.7.7</ecNumber>
    </recommendedName>
</protein>
<evidence type="ECO:0000256" key="2">
    <source>
        <dbReference type="ARBA" id="ARBA00017703"/>
    </source>
</evidence>
<keyword evidence="12" id="KW-1185">Reference proteome</keyword>